<dbReference type="InterPro" id="IPR026004">
    <property type="entry name" value="Septum_form"/>
</dbReference>
<evidence type="ECO:0000313" key="4">
    <source>
        <dbReference type="EMBL" id="NMN95193.1"/>
    </source>
</evidence>
<feature type="compositionally biased region" description="Basic and acidic residues" evidence="1">
    <location>
        <begin position="16"/>
        <end position="25"/>
    </location>
</feature>
<keyword evidence="2" id="KW-1133">Transmembrane helix</keyword>
<protein>
    <recommendedName>
        <fullName evidence="3">Septum formation-related domain-containing protein</fullName>
    </recommendedName>
</protein>
<proteinExistence type="predicted"/>
<evidence type="ECO:0000256" key="2">
    <source>
        <dbReference type="SAM" id="Phobius"/>
    </source>
</evidence>
<dbReference type="EMBL" id="VCQU01000003">
    <property type="protein sequence ID" value="NMN95193.1"/>
    <property type="molecule type" value="Genomic_DNA"/>
</dbReference>
<feature type="compositionally biased region" description="Pro residues" evidence="1">
    <location>
        <begin position="354"/>
        <end position="367"/>
    </location>
</feature>
<keyword evidence="2" id="KW-0812">Transmembrane</keyword>
<keyword evidence="2" id="KW-0472">Membrane</keyword>
<comment type="caution">
    <text evidence="4">The sequence shown here is derived from an EMBL/GenBank/DDBJ whole genome shotgun (WGS) entry which is preliminary data.</text>
</comment>
<gene>
    <name evidence="4" type="ORF">FGL95_09130</name>
</gene>
<accession>A0A848K8Q7</accession>
<dbReference type="Pfam" id="PF13845">
    <property type="entry name" value="Septum_form"/>
    <property type="match status" value="1"/>
</dbReference>
<feature type="region of interest" description="Disordered" evidence="1">
    <location>
        <begin position="333"/>
        <end position="367"/>
    </location>
</feature>
<dbReference type="Proteomes" id="UP000535543">
    <property type="component" value="Unassembled WGS sequence"/>
</dbReference>
<evidence type="ECO:0000259" key="3">
    <source>
        <dbReference type="Pfam" id="PF13845"/>
    </source>
</evidence>
<evidence type="ECO:0000313" key="5">
    <source>
        <dbReference type="Proteomes" id="UP000535543"/>
    </source>
</evidence>
<name>A0A848K8Q7_9NOCA</name>
<dbReference type="RefSeq" id="WP_169585953.1">
    <property type="nucleotide sequence ID" value="NZ_VCQU01000003.1"/>
</dbReference>
<organism evidence="4 5">
    <name type="scientific">Antrihabitans stalactiti</name>
    <dbReference type="NCBI Taxonomy" id="2584121"/>
    <lineage>
        <taxon>Bacteria</taxon>
        <taxon>Bacillati</taxon>
        <taxon>Actinomycetota</taxon>
        <taxon>Actinomycetes</taxon>
        <taxon>Mycobacteriales</taxon>
        <taxon>Nocardiaceae</taxon>
        <taxon>Antrihabitans</taxon>
    </lineage>
</organism>
<feature type="domain" description="Septum formation-related" evidence="3">
    <location>
        <begin position="89"/>
        <end position="312"/>
    </location>
</feature>
<dbReference type="AlphaFoldDB" id="A0A848K8Q7"/>
<keyword evidence="5" id="KW-1185">Reference proteome</keyword>
<reference evidence="4 5" key="1">
    <citation type="submission" date="2019-05" db="EMBL/GenBank/DDBJ databases">
        <authorList>
            <person name="Lee S.D."/>
        </authorList>
    </citation>
    <scope>NUCLEOTIDE SEQUENCE [LARGE SCALE GENOMIC DNA]</scope>
    <source>
        <strain evidence="4 5">YC2-7</strain>
    </source>
</reference>
<feature type="region of interest" description="Disordered" evidence="1">
    <location>
        <begin position="1"/>
        <end position="30"/>
    </location>
</feature>
<reference evidence="4 5" key="2">
    <citation type="submission" date="2020-06" db="EMBL/GenBank/DDBJ databases">
        <title>Antribacter stalactiti gen. nov., sp. nov., a new member of the family Nacardiaceae isolated from a cave.</title>
        <authorList>
            <person name="Kim I.S."/>
        </authorList>
    </citation>
    <scope>NUCLEOTIDE SEQUENCE [LARGE SCALE GENOMIC DNA]</scope>
    <source>
        <strain evidence="4 5">YC2-7</strain>
    </source>
</reference>
<feature type="transmembrane region" description="Helical" evidence="2">
    <location>
        <begin position="36"/>
        <end position="58"/>
    </location>
</feature>
<sequence>MSEDDAVQEPTPDPPESAHDDETSRRHMSASTTRRVLAAVAIGAIVAAIATIFIAGGFRKDHDLTTRPPGEKVDSTGAVAGEAFGTAKQGECLTWTAVDASDIGKVDCSEPHQFEVAAEIDLSEYPGSEFGPGSKFPGVLRFTELQSEHCLPAVQQYLSSHFDPKGKFDVGLINPGEGGWAAGERTLRCGLKFAKTNGEYLPITGPVTGQDQSKVWDTGICIGISQNLPTDPVDCAKPHAFEVAGVVDLAAQFQGAPPSVEDQDKFLAETCAKTVDQYLGSPDALRNKTLTLFPDEALSAESWLSGSRKVNCFIGKGATEGFAPIVNSAKGDILIDGQPPVPPPPVPEGRSLPTPLPGAPAPTTAPR</sequence>
<evidence type="ECO:0000256" key="1">
    <source>
        <dbReference type="SAM" id="MobiDB-lite"/>
    </source>
</evidence>